<keyword evidence="2" id="KW-1133">Transmembrane helix</keyword>
<feature type="region of interest" description="Disordered" evidence="1">
    <location>
        <begin position="1271"/>
        <end position="1293"/>
    </location>
</feature>
<comment type="caution">
    <text evidence="4">The sequence shown here is derived from an EMBL/GenBank/DDBJ whole genome shotgun (WGS) entry which is preliminary data.</text>
</comment>
<accession>A0AAD5LD15</accession>
<keyword evidence="2" id="KW-0812">Transmembrane</keyword>
<dbReference type="InterPro" id="IPR032675">
    <property type="entry name" value="LRR_dom_sf"/>
</dbReference>
<dbReference type="Proteomes" id="UP001209570">
    <property type="component" value="Unassembled WGS sequence"/>
</dbReference>
<dbReference type="InterPro" id="IPR001611">
    <property type="entry name" value="Leu-rich_rpt"/>
</dbReference>
<evidence type="ECO:0000259" key="3">
    <source>
        <dbReference type="PROSITE" id="PS50072"/>
    </source>
</evidence>
<dbReference type="GO" id="GO:0003755">
    <property type="term" value="F:peptidyl-prolyl cis-trans isomerase activity"/>
    <property type="evidence" value="ECO:0007669"/>
    <property type="project" value="InterPro"/>
</dbReference>
<feature type="compositionally biased region" description="Basic residues" evidence="1">
    <location>
        <begin position="431"/>
        <end position="440"/>
    </location>
</feature>
<reference evidence="4" key="1">
    <citation type="submission" date="2021-12" db="EMBL/GenBank/DDBJ databases">
        <title>Prjna785345.</title>
        <authorList>
            <person name="Rujirawat T."/>
            <person name="Krajaejun T."/>
        </authorList>
    </citation>
    <scope>NUCLEOTIDE SEQUENCE</scope>
    <source>
        <strain evidence="4">Pi057C3</strain>
    </source>
</reference>
<dbReference type="EMBL" id="JAKCXM010000443">
    <property type="protein sequence ID" value="KAJ0393984.1"/>
    <property type="molecule type" value="Genomic_DNA"/>
</dbReference>
<evidence type="ECO:0000256" key="1">
    <source>
        <dbReference type="SAM" id="MobiDB-lite"/>
    </source>
</evidence>
<feature type="region of interest" description="Disordered" evidence="1">
    <location>
        <begin position="166"/>
        <end position="216"/>
    </location>
</feature>
<dbReference type="PANTHER" id="PTHR24114">
    <property type="entry name" value="LEUCINE RICH REPEAT FAMILY PROTEIN"/>
    <property type="match status" value="1"/>
</dbReference>
<organism evidence="4 5">
    <name type="scientific">Pythium insidiosum</name>
    <name type="common">Pythiosis disease agent</name>
    <dbReference type="NCBI Taxonomy" id="114742"/>
    <lineage>
        <taxon>Eukaryota</taxon>
        <taxon>Sar</taxon>
        <taxon>Stramenopiles</taxon>
        <taxon>Oomycota</taxon>
        <taxon>Peronosporomycetes</taxon>
        <taxon>Pythiales</taxon>
        <taxon>Pythiaceae</taxon>
        <taxon>Pythium</taxon>
    </lineage>
</organism>
<gene>
    <name evidence="4" type="ORF">P43SY_007499</name>
</gene>
<dbReference type="InterPro" id="IPR002130">
    <property type="entry name" value="Cyclophilin-type_PPIase_dom"/>
</dbReference>
<dbReference type="Gene3D" id="2.40.100.10">
    <property type="entry name" value="Cyclophilin-like"/>
    <property type="match status" value="1"/>
</dbReference>
<dbReference type="Pfam" id="PF13516">
    <property type="entry name" value="LRR_6"/>
    <property type="match status" value="8"/>
</dbReference>
<feature type="compositionally biased region" description="Basic and acidic residues" evidence="1">
    <location>
        <begin position="184"/>
        <end position="194"/>
    </location>
</feature>
<feature type="domain" description="PPIase cyclophilin-type" evidence="3">
    <location>
        <begin position="11"/>
        <end position="180"/>
    </location>
</feature>
<evidence type="ECO:0000313" key="4">
    <source>
        <dbReference type="EMBL" id="KAJ0393984.1"/>
    </source>
</evidence>
<dbReference type="PANTHER" id="PTHR24114:SF2">
    <property type="entry name" value="F-BOX DOMAIN-CONTAINING PROTEIN-RELATED"/>
    <property type="match status" value="1"/>
</dbReference>
<dbReference type="SUPFAM" id="SSF52047">
    <property type="entry name" value="RNI-like"/>
    <property type="match status" value="2"/>
</dbReference>
<sequence length="1341" mass="144756">MATPPTPTHVVFETTVGDFTVELYYEHAPRTCFNLAELARRGYYNNTIFHRIIKVCFALYVLCVFFAARRPLTRAWQDFMIQGGDPTGTGRGGESVYGGKFNDEISKELKHTGAGVVSMANAGPNTNGSQFFVTLAPTPWLDGKHTIFGRISSGMRVIQRMGLVPTGANDRNMDEDEPAAGLDGDDKLSSREPENQASARQGEGEGEGGETHDVHPPQQDLEVLKLDLDPEHARPLSSGAEDPAGIGGARQLAWVQRAPPRPAFPNIFEFIPMPESTGSPALAETRPPTAVNDDDNVVAISVSPALPNEAETPAAEPASPRSRRLELLTHLERQWLEDTRALEDAYEAPTDLPEFGWHHVFQLGPALAYTTLLLRRDVSPRFLVLDENVDATKEAMSSTMAVVLIAAGLAFNRSTEEFVLRQATPPQQKKPVVRKRRRKKTSGESTAARASSRLVSVLQAPLRRLVIRGFRRRSSSRPRYVVVRPQRRQSSVERSIIRSSPVAETLAALLSRALALAHRSLLSALSTSIVTPSFLPPPNAVSISSSRKALGRSKPATKIGDLGAIALFHALRVNTTLRSVALENAGISDASMPALAAMLRHNTTLTSLSLRANGVGPLGVAALCDALDDMPDASLLSLDLAHNRMTDAGLELLRVALENNETLVWLDVSWNQLSTRAVLALLESLRENFVLRGLAVHGRDLDDDAFCLNIESKYALALAASLRQANPSLASIALTSEAATLPIDKLKDSRWLPLAGKQLVEVDALVIAGLLPLNDRLLRLDLSNNPGIERWAVLELLKSMRYCKTLRHVNLANTGLYEEVAELVGELVAANDTLETIVMHETELHVQQLRGHEPVDTLSLQVATSHFLDRWILTRCLALNRVTQELNALRLPEPTRDALSGRVTPVSINVSGRALALYEVTFLAKKVFHHLHVARLAMNGCTIDSVGGVALADALRNHSSVETLELENNALGASGGRAMAECVQFNASLTFLNLSWNRLGNDGVAGLASALPRNVRLLRLDLRGNELSTAGIQAISAGLRGNACLQELYLRWNTICPAGAEALAQALAGNQSLRVLDVEHHTMGPRGALAFATMLRKNRHLRELNMKGDDSISDGDAHGIGADAAQAIAGALTESNRALATLSIGQNQVGRDGIAAFAQLVKVNTTLRVLDLSLSPMDGKLAERFFECLSMNCTLRKLSLAHNHISNDGMAACLRALERNKTLEDLNLAHNGITEEPLALFAAKLRQRLDASALATSVAVAAARAAKRAPAAPAAAAVSTTPATTSASTKAPPQAPTAALKWVCLIGNTMTEGTRRVFRSLAPSITVELEAELHRGPTATS</sequence>
<keyword evidence="2" id="KW-0472">Membrane</keyword>
<name>A0AAD5LD15_PYTIN</name>
<dbReference type="InterPro" id="IPR029000">
    <property type="entry name" value="Cyclophilin-like_dom_sf"/>
</dbReference>
<dbReference type="Gene3D" id="3.80.10.10">
    <property type="entry name" value="Ribonuclease Inhibitor"/>
    <property type="match status" value="6"/>
</dbReference>
<dbReference type="SUPFAM" id="SSF50891">
    <property type="entry name" value="Cyclophilin-like"/>
    <property type="match status" value="1"/>
</dbReference>
<dbReference type="InterPro" id="IPR052394">
    <property type="entry name" value="LRR-containing"/>
</dbReference>
<feature type="region of interest" description="Disordered" evidence="1">
    <location>
        <begin position="423"/>
        <end position="448"/>
    </location>
</feature>
<dbReference type="Pfam" id="PF00160">
    <property type="entry name" value="Pro_isomerase"/>
    <property type="match status" value="1"/>
</dbReference>
<evidence type="ECO:0000313" key="5">
    <source>
        <dbReference type="Proteomes" id="UP001209570"/>
    </source>
</evidence>
<proteinExistence type="predicted"/>
<feature type="transmembrane region" description="Helical" evidence="2">
    <location>
        <begin position="48"/>
        <end position="68"/>
    </location>
</feature>
<dbReference type="SMART" id="SM00368">
    <property type="entry name" value="LRR_RI"/>
    <property type="match status" value="13"/>
</dbReference>
<keyword evidence="5" id="KW-1185">Reference proteome</keyword>
<evidence type="ECO:0000256" key="2">
    <source>
        <dbReference type="SAM" id="Phobius"/>
    </source>
</evidence>
<protein>
    <recommendedName>
        <fullName evidence="3">PPIase cyclophilin-type domain-containing protein</fullName>
    </recommendedName>
</protein>
<dbReference type="PRINTS" id="PR00153">
    <property type="entry name" value="CSAPPISMRASE"/>
</dbReference>
<dbReference type="PROSITE" id="PS50072">
    <property type="entry name" value="CSA_PPIASE_2"/>
    <property type="match status" value="1"/>
</dbReference>